<feature type="domain" description="CdaR GGDEF-like" evidence="3">
    <location>
        <begin position="104"/>
        <end position="218"/>
    </location>
</feature>
<dbReference type="InterPro" id="IPR025736">
    <property type="entry name" value="PucR_C-HTH_dom"/>
</dbReference>
<evidence type="ECO:0000313" key="5">
    <source>
        <dbReference type="Proteomes" id="UP000217954"/>
    </source>
</evidence>
<dbReference type="InterPro" id="IPR051448">
    <property type="entry name" value="CdaR-like_regulators"/>
</dbReference>
<evidence type="ECO:0000259" key="2">
    <source>
        <dbReference type="Pfam" id="PF13556"/>
    </source>
</evidence>
<dbReference type="OrthoDB" id="5051269at2"/>
<protein>
    <recommendedName>
        <fullName evidence="6">PucR C-terminal helix-turn-helix domain-containing protein</fullName>
    </recommendedName>
</protein>
<gene>
    <name evidence="4" type="ORF">MSTE_03762</name>
</gene>
<dbReference type="PANTHER" id="PTHR33744:SF7">
    <property type="entry name" value="PUCR FAMILY TRANSCRIPTIONAL REGULATOR"/>
    <property type="match status" value="1"/>
</dbReference>
<evidence type="ECO:0008006" key="6">
    <source>
        <dbReference type="Google" id="ProtNLM"/>
    </source>
</evidence>
<dbReference type="Pfam" id="PF13556">
    <property type="entry name" value="HTH_30"/>
    <property type="match status" value="1"/>
</dbReference>
<reference evidence="4 5" key="2">
    <citation type="journal article" date="2017" name="Int. J. Syst. Evol. Microbiol.">
        <title>Mycobacterium stephanolepidis sp. nov., a rapidly growing species related to Mycobacterium chelonae, isolated from marine teleost fish, Stephanolepis cirrhifer.</title>
        <authorList>
            <person name="Fukano H."/>
            <person name="Wada S."/>
            <person name="Kurata O."/>
            <person name="Katayama K."/>
            <person name="Fujiwara N."/>
            <person name="Hoshino Y."/>
        </authorList>
    </citation>
    <scope>NUCLEOTIDE SEQUENCE [LARGE SCALE GENOMIC DNA]</scope>
    <source>
        <strain evidence="4 5">NJB0901</strain>
    </source>
</reference>
<dbReference type="EMBL" id="AP018165">
    <property type="protein sequence ID" value="BAX99060.1"/>
    <property type="molecule type" value="Genomic_DNA"/>
</dbReference>
<dbReference type="PANTHER" id="PTHR33744">
    <property type="entry name" value="CARBOHYDRATE DIACID REGULATOR"/>
    <property type="match status" value="1"/>
</dbReference>
<organism evidence="4 5">
    <name type="scientific">[Mycobacterium] stephanolepidis</name>
    <dbReference type="NCBI Taxonomy" id="1520670"/>
    <lineage>
        <taxon>Bacteria</taxon>
        <taxon>Bacillati</taxon>
        <taxon>Actinomycetota</taxon>
        <taxon>Actinomycetes</taxon>
        <taxon>Mycobacteriales</taxon>
        <taxon>Mycobacteriaceae</taxon>
        <taxon>Mycobacteroides</taxon>
    </lineage>
</organism>
<proteinExistence type="inferred from homology"/>
<evidence type="ECO:0000313" key="4">
    <source>
        <dbReference type="EMBL" id="BAX99060.1"/>
    </source>
</evidence>
<evidence type="ECO:0000256" key="1">
    <source>
        <dbReference type="ARBA" id="ARBA00006754"/>
    </source>
</evidence>
<dbReference type="Gene3D" id="1.10.10.2840">
    <property type="entry name" value="PucR C-terminal helix-turn-helix domain"/>
    <property type="match status" value="1"/>
</dbReference>
<evidence type="ECO:0000259" key="3">
    <source>
        <dbReference type="Pfam" id="PF17853"/>
    </source>
</evidence>
<dbReference type="AlphaFoldDB" id="A0A1Z4F1H7"/>
<sequence>MDKQPALDADLVFTIVSRFDQLEGADAELAVRLAAELAECPIGVRWSEDSEPTAWLEREGQARSTDEFLLHRLHHVLRRSVPDAAPTTLHMDDPALVEVLLSSGSQPEDRVRAARLLGLDDARELRVLAISAPADARRLLAKVLPDRVIHAATIGRVGALICQASEDTKTLSDHLEVVIVGEFPASPRAVPGPWIGIGSSIAVIQAPTSWSQAQRALRFASSTGFGRRAIAYERLRLLEVLADIPPERLREIDDVVRIDQIASTTAGAIEVDTLEALCQFGTLRRTAAELHLHHSTVAARIQHVEQLMGWDLDDPMDRFLATFALMLRRISLSTAELSGGQPPHVGHVADISRRLSGDTTGASGHH</sequence>
<feature type="domain" description="PucR C-terminal helix-turn-helix" evidence="2">
    <location>
        <begin position="271"/>
        <end position="326"/>
    </location>
</feature>
<name>A0A1Z4F1H7_9MYCO</name>
<dbReference type="KEGG" id="mste:MSTE_03762"/>
<comment type="similarity">
    <text evidence="1">Belongs to the CdaR family.</text>
</comment>
<dbReference type="Proteomes" id="UP000217954">
    <property type="component" value="Chromosome"/>
</dbReference>
<dbReference type="Pfam" id="PF17853">
    <property type="entry name" value="GGDEF_2"/>
    <property type="match status" value="1"/>
</dbReference>
<accession>A0A1Z4F1H7</accession>
<dbReference type="InterPro" id="IPR041522">
    <property type="entry name" value="CdaR_GGDEF"/>
</dbReference>
<keyword evidence="5" id="KW-1185">Reference proteome</keyword>
<dbReference type="InterPro" id="IPR042070">
    <property type="entry name" value="PucR_C-HTH_sf"/>
</dbReference>
<reference evidence="5" key="1">
    <citation type="journal article" date="2017" name="Genome Announc.">
        <title>Complete Genome Sequence of Mycobacterium stephanolepidis.</title>
        <authorList>
            <person name="Fukano H."/>
            <person name="Yoshida M."/>
            <person name="Katayama Y."/>
            <person name="Omatsu T."/>
            <person name="Mizutani T."/>
            <person name="Kurata O."/>
            <person name="Wada S."/>
            <person name="Hoshino Y."/>
        </authorList>
    </citation>
    <scope>NUCLEOTIDE SEQUENCE [LARGE SCALE GENOMIC DNA]</scope>
    <source>
        <strain evidence="5">NJB0901</strain>
    </source>
</reference>